<feature type="compositionally biased region" description="Polar residues" evidence="11">
    <location>
        <begin position="706"/>
        <end position="719"/>
    </location>
</feature>
<evidence type="ECO:0000256" key="4">
    <source>
        <dbReference type="ARBA" id="ARBA00022475"/>
    </source>
</evidence>
<evidence type="ECO:0000256" key="10">
    <source>
        <dbReference type="PIRSR" id="PIRSR005091-3"/>
    </source>
</evidence>
<dbReference type="HOGENOM" id="CLU_021310_0_0_9"/>
<comment type="pathway">
    <text evidence="2">Cell wall biogenesis; lipoteichoic acid biosynthesis.</text>
</comment>
<evidence type="ECO:0000256" key="11">
    <source>
        <dbReference type="SAM" id="MobiDB-lite"/>
    </source>
</evidence>
<dbReference type="STRING" id="1218508.JG29_11060"/>
<evidence type="ECO:0000256" key="1">
    <source>
        <dbReference type="ARBA" id="ARBA00004651"/>
    </source>
</evidence>
<organism evidence="14 15">
    <name type="scientific">Bombilactobacillus mellis</name>
    <dbReference type="NCBI Taxonomy" id="1218508"/>
    <lineage>
        <taxon>Bacteria</taxon>
        <taxon>Bacillati</taxon>
        <taxon>Bacillota</taxon>
        <taxon>Bacilli</taxon>
        <taxon>Lactobacillales</taxon>
        <taxon>Lactobacillaceae</taxon>
        <taxon>Bombilactobacillus</taxon>
    </lineage>
</organism>
<dbReference type="EMBL" id="JXBZ01000008">
    <property type="protein sequence ID" value="KJY48699.1"/>
    <property type="molecule type" value="Genomic_DNA"/>
</dbReference>
<dbReference type="PATRIC" id="fig|1218508.4.peg.1092"/>
<feature type="transmembrane region" description="Helical" evidence="12">
    <location>
        <begin position="45"/>
        <end position="66"/>
    </location>
</feature>
<keyword evidence="5 12" id="KW-0812">Transmembrane</keyword>
<dbReference type="AlphaFoldDB" id="A0A0F4KRT1"/>
<gene>
    <name evidence="14" type="primary">ltaS</name>
    <name evidence="14" type="ORF">JG29_11060</name>
</gene>
<name>A0A0F4KRT1_9LACO</name>
<dbReference type="Gene3D" id="3.30.1120.170">
    <property type="match status" value="1"/>
</dbReference>
<evidence type="ECO:0000259" key="13">
    <source>
        <dbReference type="Pfam" id="PF00884"/>
    </source>
</evidence>
<dbReference type="PANTHER" id="PTHR47371">
    <property type="entry name" value="LIPOTEICHOIC ACID SYNTHASE"/>
    <property type="match status" value="1"/>
</dbReference>
<reference evidence="14 15" key="1">
    <citation type="submission" date="2014-12" db="EMBL/GenBank/DDBJ databases">
        <title>Comparative genomics of the lactic acid bacteria isolated from the honey bee gut.</title>
        <authorList>
            <person name="Ellegaard K.M."/>
            <person name="Tamarit D."/>
            <person name="Javelind E."/>
            <person name="Olofsson T."/>
            <person name="Andersson S.G."/>
            <person name="Vasquez A."/>
        </authorList>
    </citation>
    <scope>NUCLEOTIDE SEQUENCE [LARGE SCALE GENOMIC DNA]</scope>
    <source>
        <strain evidence="14 15">Hon2</strain>
    </source>
</reference>
<keyword evidence="15" id="KW-1185">Reference proteome</keyword>
<feature type="region of interest" description="Disordered" evidence="11">
    <location>
        <begin position="673"/>
        <end position="719"/>
    </location>
</feature>
<keyword evidence="9" id="KW-0479">Metal-binding</keyword>
<comment type="similarity">
    <text evidence="3">Belongs to the LTA synthase family.</text>
</comment>
<accession>A0A0F4KRT1</accession>
<dbReference type="Gene3D" id="3.40.720.10">
    <property type="entry name" value="Alkaline Phosphatase, subunit A"/>
    <property type="match status" value="1"/>
</dbReference>
<evidence type="ECO:0000256" key="5">
    <source>
        <dbReference type="ARBA" id="ARBA00022692"/>
    </source>
</evidence>
<keyword evidence="7 12" id="KW-0472">Membrane</keyword>
<dbReference type="SUPFAM" id="SSF53649">
    <property type="entry name" value="Alkaline phosphatase-like"/>
    <property type="match status" value="1"/>
</dbReference>
<dbReference type="GO" id="GO:0046872">
    <property type="term" value="F:metal ion binding"/>
    <property type="evidence" value="ECO:0007669"/>
    <property type="project" value="UniProtKB-KW"/>
</dbReference>
<dbReference type="InterPro" id="IPR017850">
    <property type="entry name" value="Alkaline_phosphatase_core_sf"/>
</dbReference>
<evidence type="ECO:0000313" key="15">
    <source>
        <dbReference type="Proteomes" id="UP000033695"/>
    </source>
</evidence>
<dbReference type="CDD" id="cd16015">
    <property type="entry name" value="LTA_synthase"/>
    <property type="match status" value="1"/>
</dbReference>
<feature type="transmembrane region" description="Helical" evidence="12">
    <location>
        <begin position="157"/>
        <end position="177"/>
    </location>
</feature>
<keyword evidence="4" id="KW-1003">Cell membrane</keyword>
<dbReference type="PIRSF" id="PIRSF005091">
    <property type="entry name" value="Mmb_sulf_HI1246"/>
    <property type="match status" value="1"/>
</dbReference>
<keyword evidence="9" id="KW-0464">Manganese</keyword>
<dbReference type="GO" id="GO:0005886">
    <property type="term" value="C:plasma membrane"/>
    <property type="evidence" value="ECO:0007669"/>
    <property type="project" value="UniProtKB-SubCell"/>
</dbReference>
<proteinExistence type="inferred from homology"/>
<evidence type="ECO:0000256" key="12">
    <source>
        <dbReference type="SAM" id="Phobius"/>
    </source>
</evidence>
<feature type="binding site" evidence="10">
    <location>
        <position position="303"/>
    </location>
    <ligand>
        <name>Mn(2+)</name>
        <dbReference type="ChEBI" id="CHEBI:29035"/>
    </ligand>
</feature>
<feature type="transmembrane region" description="Helical" evidence="12">
    <location>
        <begin position="73"/>
        <end position="94"/>
    </location>
</feature>
<comment type="subcellular location">
    <subcellularLocation>
        <location evidence="1">Cell membrane</location>
        <topology evidence="1">Multi-pass membrane protein</topology>
    </subcellularLocation>
</comment>
<feature type="transmembrane region" description="Helical" evidence="12">
    <location>
        <begin position="12"/>
        <end position="33"/>
    </location>
</feature>
<evidence type="ECO:0000256" key="2">
    <source>
        <dbReference type="ARBA" id="ARBA00004936"/>
    </source>
</evidence>
<dbReference type="InterPro" id="IPR050448">
    <property type="entry name" value="OpgB/LTA_synthase_biosynth"/>
</dbReference>
<protein>
    <submittedName>
        <fullName evidence="14">Sulfatase family protein</fullName>
    </submittedName>
</protein>
<dbReference type="InterPro" id="IPR012160">
    <property type="entry name" value="LtaS-like"/>
</dbReference>
<evidence type="ECO:0000256" key="7">
    <source>
        <dbReference type="ARBA" id="ARBA00023136"/>
    </source>
</evidence>
<dbReference type="InterPro" id="IPR000917">
    <property type="entry name" value="Sulfatase_N"/>
</dbReference>
<dbReference type="Proteomes" id="UP000033695">
    <property type="component" value="Unassembled WGS sequence"/>
</dbReference>
<keyword evidence="6 12" id="KW-1133">Transmembrane helix</keyword>
<feature type="binding site" evidence="9">
    <location>
        <position position="420"/>
    </location>
    <ligand>
        <name>substrate</name>
    </ligand>
</feature>
<dbReference type="Pfam" id="PF00884">
    <property type="entry name" value="Sulfatase"/>
    <property type="match status" value="1"/>
</dbReference>
<feature type="active site" evidence="8">
    <location>
        <position position="303"/>
    </location>
</feature>
<feature type="transmembrane region" description="Helical" evidence="12">
    <location>
        <begin position="129"/>
        <end position="145"/>
    </location>
</feature>
<evidence type="ECO:0000256" key="8">
    <source>
        <dbReference type="PIRSR" id="PIRSR005091-1"/>
    </source>
</evidence>
<evidence type="ECO:0000256" key="6">
    <source>
        <dbReference type="ARBA" id="ARBA00022989"/>
    </source>
</evidence>
<evidence type="ECO:0000256" key="3">
    <source>
        <dbReference type="ARBA" id="ARBA00009983"/>
    </source>
</evidence>
<evidence type="ECO:0000256" key="9">
    <source>
        <dbReference type="PIRSR" id="PIRSR005091-2"/>
    </source>
</evidence>
<feature type="compositionally biased region" description="Polar residues" evidence="11">
    <location>
        <begin position="673"/>
        <end position="687"/>
    </location>
</feature>
<sequence>MMTKLTKLLNRRWGWILLLVLFIWIKTVIAYYWDFNMGAMDLLQHFLLIINPWASTLLLLSLSLYFKKPSFTYWSAAVIYLLETILLYSNILYYREFNDFISFNTIMSVGKVSKGLGSSAVAMAQGHDWVYFIDIVIIIILLLSKKIKIDQHSYSHLQAFTVTSMAILGIIFNLFLAELSRPQLLVRTFDRTYIVKYLGLNSFLTYDGLKTAQNNSLRSGAQGTSMDPVLQFVNQHYAAPNPQYQGVAKGKNVIIIHLESFQQFLIDSKVKDQEVTPFLNSLYHDNNTLSFANFFHEVGQGKTSDAETMLETSLFGLPEGSFFTSLGTNNTFQAAPAILDQQQGYTSAVFHGNIGSFWSRDTVYKNMGYHYFFDQKYYQQTADSNTYWGSKDKLLFSESVKYLEQLQQPFYAKFLTVTNHNPYELADDDTEGFEKPDTNNTMVNNYFATAHYLDEAVHEFFDYLKASGLYDNSIIILYGDHFGLNEGDETALAPLLNRDPETWTTFDHLQLQRVPFMIHMPGLKGGLQKQYGGEIDVLPTLMHLLGVDTKDYIFMGTDLLSPQHDQNVVFRNRNFITPKYTVINGNNDQLKIYQNSNGEFLTNPDPLLQKRLQKIAQEKVQELELSDNINKTNLLRFYTPQNFIPVNPKNYNYQNQYHQLLKIRNNLGEHSTSLFSRNGNKSTTNLYKTDAPELQNNDSPLYEIPQLSSNTNNTRNKKP</sequence>
<feature type="binding site" evidence="10">
    <location>
        <position position="481"/>
    </location>
    <ligand>
        <name>Mn(2+)</name>
        <dbReference type="ChEBI" id="CHEBI:29035"/>
    </ligand>
</feature>
<comment type="caution">
    <text evidence="14">The sequence shown here is derived from an EMBL/GenBank/DDBJ whole genome shotgun (WGS) entry which is preliminary data.</text>
</comment>
<evidence type="ECO:0000313" key="14">
    <source>
        <dbReference type="EMBL" id="KJY48699.1"/>
    </source>
</evidence>
<dbReference type="PANTHER" id="PTHR47371:SF3">
    <property type="entry name" value="PHOSPHOGLYCEROL TRANSFERASE I"/>
    <property type="match status" value="1"/>
</dbReference>
<feature type="binding site" evidence="10">
    <location>
        <position position="259"/>
    </location>
    <ligand>
        <name>Mn(2+)</name>
        <dbReference type="ChEBI" id="CHEBI:29035"/>
    </ligand>
</feature>
<feature type="domain" description="Sulfatase N-terminal" evidence="13">
    <location>
        <begin position="251"/>
        <end position="547"/>
    </location>
</feature>
<feature type="binding site" evidence="10">
    <location>
        <position position="480"/>
    </location>
    <ligand>
        <name>Mn(2+)</name>
        <dbReference type="ChEBI" id="CHEBI:29035"/>
    </ligand>
</feature>